<evidence type="ECO:0000313" key="3">
    <source>
        <dbReference type="Proteomes" id="UP001165586"/>
    </source>
</evidence>
<feature type="compositionally biased region" description="Pro residues" evidence="1">
    <location>
        <begin position="238"/>
        <end position="248"/>
    </location>
</feature>
<proteinExistence type="predicted"/>
<name>A0ABT2H555_9MICO</name>
<organism evidence="2 3">
    <name type="scientific">Herbiconiux daphne</name>
    <dbReference type="NCBI Taxonomy" id="2970914"/>
    <lineage>
        <taxon>Bacteria</taxon>
        <taxon>Bacillati</taxon>
        <taxon>Actinomycetota</taxon>
        <taxon>Actinomycetes</taxon>
        <taxon>Micrococcales</taxon>
        <taxon>Microbacteriaceae</taxon>
        <taxon>Herbiconiux</taxon>
    </lineage>
</organism>
<evidence type="ECO:0008006" key="4">
    <source>
        <dbReference type="Google" id="ProtNLM"/>
    </source>
</evidence>
<comment type="caution">
    <text evidence="2">The sequence shown here is derived from an EMBL/GenBank/DDBJ whole genome shotgun (WGS) entry which is preliminary data.</text>
</comment>
<protein>
    <recommendedName>
        <fullName evidence="4">DUF58 domain-containing protein</fullName>
    </recommendedName>
</protein>
<dbReference type="Proteomes" id="UP001165586">
    <property type="component" value="Unassembled WGS sequence"/>
</dbReference>
<evidence type="ECO:0000256" key="1">
    <source>
        <dbReference type="SAM" id="MobiDB-lite"/>
    </source>
</evidence>
<evidence type="ECO:0000313" key="2">
    <source>
        <dbReference type="EMBL" id="MCS5735056.1"/>
    </source>
</evidence>
<dbReference type="EMBL" id="JANLCJ010000005">
    <property type="protein sequence ID" value="MCS5735056.1"/>
    <property type="molecule type" value="Genomic_DNA"/>
</dbReference>
<dbReference type="RefSeq" id="WP_259539963.1">
    <property type="nucleotide sequence ID" value="NZ_JANLCJ010000005.1"/>
</dbReference>
<sequence length="248" mass="26353">MSVHLQPAGLQSAGILPEPALSIAPNESTIHLGWPGLDPIDPSLDVMVFDHSGSVTGVGGTDPIGNRFNEAAMALQLVSRWSTTKRSKAAVVHFDQPSIADSGVVPLNGRLGRLMSSLRVPLGAYGTSELSPSLFTAERLAARYADHVRRLTIFSDFALTDADPSAIFNRLAQFPGQVHAVVLRAAPPFDLAADNISITRISHDDPPGALAAALHRSLTATRRGRRLSPQHESRTYPSIPPLSPGNPA</sequence>
<keyword evidence="3" id="KW-1185">Reference proteome</keyword>
<feature type="region of interest" description="Disordered" evidence="1">
    <location>
        <begin position="222"/>
        <end position="248"/>
    </location>
</feature>
<reference evidence="2" key="1">
    <citation type="submission" date="2022-08" db="EMBL/GenBank/DDBJ databases">
        <authorList>
            <person name="Deng Y."/>
            <person name="Han X.-F."/>
            <person name="Zhang Y.-Q."/>
        </authorList>
    </citation>
    <scope>NUCLEOTIDE SEQUENCE</scope>
    <source>
        <strain evidence="2">CPCC 203386</strain>
    </source>
</reference>
<gene>
    <name evidence="2" type="ORF">N1032_15025</name>
</gene>
<accession>A0ABT2H555</accession>